<evidence type="ECO:0000256" key="6">
    <source>
        <dbReference type="ARBA" id="ARBA00022984"/>
    </source>
</evidence>
<dbReference type="InterPro" id="IPR036565">
    <property type="entry name" value="Mur-like_cat_sf"/>
</dbReference>
<dbReference type="RefSeq" id="WP_067556284.1">
    <property type="nucleotide sequence ID" value="NZ_CAMNXC010000068.1"/>
</dbReference>
<keyword evidence="7" id="KW-0131">Cell cycle</keyword>
<dbReference type="PATRIC" id="fig|1702221.3.peg.1046"/>
<dbReference type="Pfam" id="PF02875">
    <property type="entry name" value="Mur_ligase_C"/>
    <property type="match status" value="1"/>
</dbReference>
<dbReference type="InterPro" id="IPR004101">
    <property type="entry name" value="Mur_ligase_C"/>
</dbReference>
<dbReference type="SUPFAM" id="SSF51984">
    <property type="entry name" value="MurCD N-terminal domain"/>
    <property type="match status" value="1"/>
</dbReference>
<name>A0A140DU91_9FIRM</name>
<dbReference type="Gene3D" id="3.40.1190.10">
    <property type="entry name" value="Mur-like, catalytic domain"/>
    <property type="match status" value="1"/>
</dbReference>
<dbReference type="InterPro" id="IPR050061">
    <property type="entry name" value="MurCDEF_pg_biosynth"/>
</dbReference>
<accession>A0A140DU91</accession>
<keyword evidence="3" id="KW-0547">Nucleotide-binding</keyword>
<dbReference type="AlphaFoldDB" id="A0A140DU91"/>
<keyword evidence="4" id="KW-0067">ATP-binding</keyword>
<dbReference type="EMBL" id="CP011391">
    <property type="protein sequence ID" value="AMK54218.1"/>
    <property type="molecule type" value="Genomic_DNA"/>
</dbReference>
<dbReference type="SUPFAM" id="SSF53244">
    <property type="entry name" value="MurD-like peptide ligases, peptide-binding domain"/>
    <property type="match status" value="1"/>
</dbReference>
<gene>
    <name evidence="12" type="ORF">AALO17_10840</name>
</gene>
<reference evidence="12 13" key="1">
    <citation type="journal article" date="2016" name="Gut Pathog.">
        <title>Whole genome sequencing of "Faecalibaculum rodentium" ALO17, isolated from C57BL/6J laboratory mouse feces.</title>
        <authorList>
            <person name="Lim S."/>
            <person name="Chang D.H."/>
            <person name="Ahn S."/>
            <person name="Kim B.C."/>
        </authorList>
    </citation>
    <scope>NUCLEOTIDE SEQUENCE [LARGE SCALE GENOMIC DNA]</scope>
    <source>
        <strain evidence="12 13">Alo17</strain>
    </source>
</reference>
<evidence type="ECO:0000259" key="11">
    <source>
        <dbReference type="Pfam" id="PF08245"/>
    </source>
</evidence>
<dbReference type="GO" id="GO:0008360">
    <property type="term" value="P:regulation of cell shape"/>
    <property type="evidence" value="ECO:0007669"/>
    <property type="project" value="UniProtKB-KW"/>
</dbReference>
<dbReference type="GO" id="GO:0005524">
    <property type="term" value="F:ATP binding"/>
    <property type="evidence" value="ECO:0007669"/>
    <property type="project" value="UniProtKB-KW"/>
</dbReference>
<evidence type="ECO:0000313" key="12">
    <source>
        <dbReference type="EMBL" id="AMK54218.1"/>
    </source>
</evidence>
<dbReference type="KEGG" id="fro:AALO17_10840"/>
<dbReference type="PANTHER" id="PTHR43445:SF3">
    <property type="entry name" value="UDP-N-ACETYLMURAMATE--L-ALANINE LIGASE"/>
    <property type="match status" value="1"/>
</dbReference>
<protein>
    <submittedName>
        <fullName evidence="12">UDP-N-acetylmuramate--alanine ligase</fullName>
        <ecNumber evidence="12">6.3.2.8</ecNumber>
    </submittedName>
</protein>
<feature type="domain" description="Mur ligase central" evidence="11">
    <location>
        <begin position="106"/>
        <end position="257"/>
    </location>
</feature>
<evidence type="ECO:0000256" key="4">
    <source>
        <dbReference type="ARBA" id="ARBA00022840"/>
    </source>
</evidence>
<keyword evidence="8" id="KW-0961">Cell wall biogenesis/degradation</keyword>
<dbReference type="GO" id="GO:0008763">
    <property type="term" value="F:UDP-N-acetylmuramate-L-alanine ligase activity"/>
    <property type="evidence" value="ECO:0007669"/>
    <property type="project" value="UniProtKB-EC"/>
</dbReference>
<evidence type="ECO:0000313" key="13">
    <source>
        <dbReference type="Proteomes" id="UP000069771"/>
    </source>
</evidence>
<dbReference type="Pfam" id="PF01225">
    <property type="entry name" value="Mur_ligase"/>
    <property type="match status" value="1"/>
</dbReference>
<dbReference type="GO" id="GO:0071555">
    <property type="term" value="P:cell wall organization"/>
    <property type="evidence" value="ECO:0007669"/>
    <property type="project" value="UniProtKB-KW"/>
</dbReference>
<evidence type="ECO:0000256" key="1">
    <source>
        <dbReference type="ARBA" id="ARBA00022598"/>
    </source>
</evidence>
<dbReference type="PANTHER" id="PTHR43445">
    <property type="entry name" value="UDP-N-ACETYLMURAMATE--L-ALANINE LIGASE-RELATED"/>
    <property type="match status" value="1"/>
</dbReference>
<dbReference type="InterPro" id="IPR000713">
    <property type="entry name" value="Mur_ligase_N"/>
</dbReference>
<keyword evidence="13" id="KW-1185">Reference proteome</keyword>
<dbReference type="Gene3D" id="3.40.50.720">
    <property type="entry name" value="NAD(P)-binding Rossmann-like Domain"/>
    <property type="match status" value="1"/>
</dbReference>
<keyword evidence="2" id="KW-0132">Cell division</keyword>
<evidence type="ECO:0000256" key="5">
    <source>
        <dbReference type="ARBA" id="ARBA00022960"/>
    </source>
</evidence>
<evidence type="ECO:0000256" key="3">
    <source>
        <dbReference type="ARBA" id="ARBA00022741"/>
    </source>
</evidence>
<dbReference type="InterPro" id="IPR013221">
    <property type="entry name" value="Mur_ligase_cen"/>
</dbReference>
<dbReference type="GO" id="GO:0051301">
    <property type="term" value="P:cell division"/>
    <property type="evidence" value="ECO:0007669"/>
    <property type="project" value="UniProtKB-KW"/>
</dbReference>
<evidence type="ECO:0000259" key="10">
    <source>
        <dbReference type="Pfam" id="PF02875"/>
    </source>
</evidence>
<dbReference type="OrthoDB" id="9804126at2"/>
<dbReference type="Proteomes" id="UP000069771">
    <property type="component" value="Chromosome"/>
</dbReference>
<feature type="domain" description="Mur ligase N-terminal catalytic" evidence="9">
    <location>
        <begin position="3"/>
        <end position="101"/>
    </location>
</feature>
<feature type="domain" description="Mur ligase C-terminal" evidence="10">
    <location>
        <begin position="300"/>
        <end position="421"/>
    </location>
</feature>
<keyword evidence="1 12" id="KW-0436">Ligase</keyword>
<keyword evidence="5" id="KW-0133">Cell shape</keyword>
<sequence>MAVHFTGIKGTGMAALAGILKDEGFDVKGSDIDKYIFTQDELEKRGIPVSSFDPANIHAGDTVIAGLSFDEAHPEIQKALADPTVTVYWYNEYLGKLLERYESISIAGTHGKSTTTGLLASVLKLQAPTGFLIGDGHGSMPEHARYFILESCEFKRHFLAYHPDYAIITNIELDHVDYYRDMEDYVSAFQSFADQVKKLAVVCGDDEHLVRLHYSCPYVTYGLKDGCDYQAVNVQDDEHGISFDVRKDGNIIAHTALPESGYPFLIDSLGVFAMASELGMDPETIEEGLHDYQGINRRFVIEEAGNSILIDDYAHHPTAIRYMIEAARSRYPGRKVIALYKPDRYSRLQFFLDEFAESMSLADEAILLDFPKNAVREDDTITVTIQDLIDRVPGSIQGEVDQATAGKLAAEDGAVFLFMSSKDIYLLRDMVRDLLEKQPG</sequence>
<keyword evidence="6" id="KW-0573">Peptidoglycan synthesis</keyword>
<evidence type="ECO:0000256" key="8">
    <source>
        <dbReference type="ARBA" id="ARBA00023316"/>
    </source>
</evidence>
<dbReference type="Pfam" id="PF08245">
    <property type="entry name" value="Mur_ligase_M"/>
    <property type="match status" value="1"/>
</dbReference>
<dbReference type="GO" id="GO:0009252">
    <property type="term" value="P:peptidoglycan biosynthetic process"/>
    <property type="evidence" value="ECO:0007669"/>
    <property type="project" value="UniProtKB-KW"/>
</dbReference>
<proteinExistence type="predicted"/>
<dbReference type="InterPro" id="IPR036615">
    <property type="entry name" value="Mur_ligase_C_dom_sf"/>
</dbReference>
<dbReference type="EC" id="6.3.2.8" evidence="12"/>
<evidence type="ECO:0000259" key="9">
    <source>
        <dbReference type="Pfam" id="PF01225"/>
    </source>
</evidence>
<dbReference type="GeneID" id="78477847"/>
<evidence type="ECO:0000256" key="7">
    <source>
        <dbReference type="ARBA" id="ARBA00023306"/>
    </source>
</evidence>
<evidence type="ECO:0000256" key="2">
    <source>
        <dbReference type="ARBA" id="ARBA00022618"/>
    </source>
</evidence>
<dbReference type="STRING" id="1702221.AALO17_10840"/>
<dbReference type="SUPFAM" id="SSF53623">
    <property type="entry name" value="MurD-like peptide ligases, catalytic domain"/>
    <property type="match status" value="1"/>
</dbReference>
<dbReference type="Gene3D" id="3.90.190.20">
    <property type="entry name" value="Mur ligase, C-terminal domain"/>
    <property type="match status" value="1"/>
</dbReference>
<organism evidence="12 13">
    <name type="scientific">Faecalibaculum rodentium</name>
    <dbReference type="NCBI Taxonomy" id="1702221"/>
    <lineage>
        <taxon>Bacteria</taxon>
        <taxon>Bacillati</taxon>
        <taxon>Bacillota</taxon>
        <taxon>Erysipelotrichia</taxon>
        <taxon>Erysipelotrichales</taxon>
        <taxon>Erysipelotrichaceae</taxon>
        <taxon>Faecalibaculum</taxon>
    </lineage>
</organism>